<dbReference type="STRING" id="364199.SAMN04489858_10119"/>
<evidence type="ECO:0000313" key="1">
    <source>
        <dbReference type="EMBL" id="SES63764.1"/>
    </source>
</evidence>
<accession>A0A1H9Y4G2</accession>
<gene>
    <name evidence="1" type="ORF">SAMN04489858_10119</name>
</gene>
<dbReference type="GO" id="GO:0006281">
    <property type="term" value="P:DNA repair"/>
    <property type="evidence" value="ECO:0007669"/>
    <property type="project" value="TreeGrafter"/>
</dbReference>
<dbReference type="InterPro" id="IPR023198">
    <property type="entry name" value="PGP-like_dom2"/>
</dbReference>
<dbReference type="PANTHER" id="PTHR43434">
    <property type="entry name" value="PHOSPHOGLYCOLATE PHOSPHATASE"/>
    <property type="match status" value="1"/>
</dbReference>
<dbReference type="GO" id="GO:0008967">
    <property type="term" value="F:phosphoglycolate phosphatase activity"/>
    <property type="evidence" value="ECO:0007669"/>
    <property type="project" value="TreeGrafter"/>
</dbReference>
<dbReference type="Gene3D" id="3.40.50.1000">
    <property type="entry name" value="HAD superfamily/HAD-like"/>
    <property type="match status" value="1"/>
</dbReference>
<dbReference type="InterPro" id="IPR041492">
    <property type="entry name" value="HAD_2"/>
</dbReference>
<sequence length="217" mass="23169">MKLVVFDVDGTLIDSQHHIHGAMTQAFEHVGLDPLPRAQVLGIVGLSLPLAIQELIPEAEPPVQARILAAYKAAFMQRRLVQDAPLYPGALDCLNALRDRDDLLLAVATGKSRRGLNAMIEAHDLSGCFTSLQCADDHPSKPSPEMLLAALDEAGVAIGDAVMVGDTTFDMQMAVAADVTGIGVTWGYHPEAALRHAGAGRIVADFDGLTRTIKEWA</sequence>
<dbReference type="InterPro" id="IPR023214">
    <property type="entry name" value="HAD_sf"/>
</dbReference>
<dbReference type="GO" id="GO:0005829">
    <property type="term" value="C:cytosol"/>
    <property type="evidence" value="ECO:0007669"/>
    <property type="project" value="TreeGrafter"/>
</dbReference>
<dbReference type="Pfam" id="PF13419">
    <property type="entry name" value="HAD_2"/>
    <property type="match status" value="1"/>
</dbReference>
<reference evidence="1 2" key="1">
    <citation type="submission" date="2016-10" db="EMBL/GenBank/DDBJ databases">
        <authorList>
            <person name="de Groot N.N."/>
        </authorList>
    </citation>
    <scope>NUCLEOTIDE SEQUENCE [LARGE SCALE GENOMIC DNA]</scope>
    <source>
        <strain evidence="1 2">DSM 17862</strain>
    </source>
</reference>
<dbReference type="NCBIfam" id="TIGR01549">
    <property type="entry name" value="HAD-SF-IA-v1"/>
    <property type="match status" value="1"/>
</dbReference>
<proteinExistence type="predicted"/>
<evidence type="ECO:0000313" key="2">
    <source>
        <dbReference type="Proteomes" id="UP000199180"/>
    </source>
</evidence>
<dbReference type="SFLD" id="SFLDS00003">
    <property type="entry name" value="Haloacid_Dehalogenase"/>
    <property type="match status" value="1"/>
</dbReference>
<name>A0A1H9Y4G2_9RHOB</name>
<dbReference type="AlphaFoldDB" id="A0A1H9Y4G2"/>
<keyword evidence="2" id="KW-1185">Reference proteome</keyword>
<dbReference type="OrthoDB" id="9793014at2"/>
<organism evidence="1 2">
    <name type="scientific">Paracoccus homiensis</name>
    <dbReference type="NCBI Taxonomy" id="364199"/>
    <lineage>
        <taxon>Bacteria</taxon>
        <taxon>Pseudomonadati</taxon>
        <taxon>Pseudomonadota</taxon>
        <taxon>Alphaproteobacteria</taxon>
        <taxon>Rhodobacterales</taxon>
        <taxon>Paracoccaceae</taxon>
        <taxon>Paracoccus</taxon>
    </lineage>
</organism>
<dbReference type="PANTHER" id="PTHR43434:SF24">
    <property type="entry name" value="HYDROLASE-RELATED"/>
    <property type="match status" value="1"/>
</dbReference>
<dbReference type="InterPro" id="IPR036412">
    <property type="entry name" value="HAD-like_sf"/>
</dbReference>
<dbReference type="InterPro" id="IPR006439">
    <property type="entry name" value="HAD-SF_hydro_IA"/>
</dbReference>
<dbReference type="SUPFAM" id="SSF56784">
    <property type="entry name" value="HAD-like"/>
    <property type="match status" value="1"/>
</dbReference>
<dbReference type="SFLD" id="SFLDG01129">
    <property type="entry name" value="C1.5:_HAD__Beta-PGM__Phosphata"/>
    <property type="match status" value="1"/>
</dbReference>
<protein>
    <submittedName>
        <fullName evidence="1">Phosphoglycolate phosphatase</fullName>
    </submittedName>
</protein>
<dbReference type="SFLD" id="SFLDG01135">
    <property type="entry name" value="C1.5.6:_HAD__Beta-PGM__Phospha"/>
    <property type="match status" value="1"/>
</dbReference>
<dbReference type="InterPro" id="IPR050155">
    <property type="entry name" value="HAD-like_hydrolase_sf"/>
</dbReference>
<dbReference type="Proteomes" id="UP000199180">
    <property type="component" value="Unassembled WGS sequence"/>
</dbReference>
<dbReference type="EMBL" id="FOHO01000001">
    <property type="protein sequence ID" value="SES63764.1"/>
    <property type="molecule type" value="Genomic_DNA"/>
</dbReference>
<dbReference type="Gene3D" id="1.10.150.240">
    <property type="entry name" value="Putative phosphatase, domain 2"/>
    <property type="match status" value="1"/>
</dbReference>
<dbReference type="RefSeq" id="WP_090731523.1">
    <property type="nucleotide sequence ID" value="NZ_FOHO01000001.1"/>
</dbReference>